<evidence type="ECO:0000259" key="1">
    <source>
        <dbReference type="PROSITE" id="PS51186"/>
    </source>
</evidence>
<dbReference type="Pfam" id="PF13302">
    <property type="entry name" value="Acetyltransf_3"/>
    <property type="match status" value="1"/>
</dbReference>
<dbReference type="GO" id="GO:0016747">
    <property type="term" value="F:acyltransferase activity, transferring groups other than amino-acyl groups"/>
    <property type="evidence" value="ECO:0007669"/>
    <property type="project" value="InterPro"/>
</dbReference>
<sequence>MLRKATDSWMPALIEPETNRLLLRQWREEDLAPFAQLNGDATVMRYFPKTLTRSESDALAIKLQHRIAEQGWGFWAVELRDTGAFMGFVGLNRPDYALPIGPCVEIGWRMLQEYWGFGYATEAAQAALRVGFETLGLDEIVSYTATINLPSQRVMQRLGMQLDRDTFEHPLVPEGHPLRTHVVYRLTQQQWQESHE</sequence>
<dbReference type="RefSeq" id="WP_197528844.1">
    <property type="nucleotide sequence ID" value="NZ_CP036278.1"/>
</dbReference>
<dbReference type="EMBL" id="CP036278">
    <property type="protein sequence ID" value="QDU54297.1"/>
    <property type="molecule type" value="Genomic_DNA"/>
</dbReference>
<dbReference type="KEGG" id="amuc:Pan181_04780"/>
<dbReference type="PANTHER" id="PTHR43792">
    <property type="entry name" value="GNAT FAMILY, PUTATIVE (AFU_ORTHOLOGUE AFUA_3G00765)-RELATED-RELATED"/>
    <property type="match status" value="1"/>
</dbReference>
<dbReference type="PROSITE" id="PS51186">
    <property type="entry name" value="GNAT"/>
    <property type="match status" value="1"/>
</dbReference>
<dbReference type="InterPro" id="IPR000182">
    <property type="entry name" value="GNAT_dom"/>
</dbReference>
<accession>A0A518AHU6</accession>
<protein>
    <recommendedName>
        <fullName evidence="1">N-acetyltransferase domain-containing protein</fullName>
    </recommendedName>
</protein>
<dbReference type="InterPro" id="IPR016181">
    <property type="entry name" value="Acyl_CoA_acyltransferase"/>
</dbReference>
<dbReference type="Gene3D" id="3.40.630.30">
    <property type="match status" value="1"/>
</dbReference>
<name>A0A518AHU6_9BACT</name>
<dbReference type="PANTHER" id="PTHR43792:SF1">
    <property type="entry name" value="N-ACETYLTRANSFERASE DOMAIN-CONTAINING PROTEIN"/>
    <property type="match status" value="1"/>
</dbReference>
<dbReference type="InterPro" id="IPR051531">
    <property type="entry name" value="N-acetyltransferase"/>
</dbReference>
<keyword evidence="3" id="KW-1185">Reference proteome</keyword>
<feature type="domain" description="N-acetyltransferase" evidence="1">
    <location>
        <begin position="21"/>
        <end position="179"/>
    </location>
</feature>
<gene>
    <name evidence="2" type="ORF">Pan181_04780</name>
</gene>
<organism evidence="2 3">
    <name type="scientific">Aeoliella mucimassa</name>
    <dbReference type="NCBI Taxonomy" id="2527972"/>
    <lineage>
        <taxon>Bacteria</taxon>
        <taxon>Pseudomonadati</taxon>
        <taxon>Planctomycetota</taxon>
        <taxon>Planctomycetia</taxon>
        <taxon>Pirellulales</taxon>
        <taxon>Lacipirellulaceae</taxon>
        <taxon>Aeoliella</taxon>
    </lineage>
</organism>
<dbReference type="AlphaFoldDB" id="A0A518AHU6"/>
<reference evidence="2 3" key="1">
    <citation type="submission" date="2019-02" db="EMBL/GenBank/DDBJ databases">
        <title>Deep-cultivation of Planctomycetes and their phenomic and genomic characterization uncovers novel biology.</title>
        <authorList>
            <person name="Wiegand S."/>
            <person name="Jogler M."/>
            <person name="Boedeker C."/>
            <person name="Pinto D."/>
            <person name="Vollmers J."/>
            <person name="Rivas-Marin E."/>
            <person name="Kohn T."/>
            <person name="Peeters S.H."/>
            <person name="Heuer A."/>
            <person name="Rast P."/>
            <person name="Oberbeckmann S."/>
            <person name="Bunk B."/>
            <person name="Jeske O."/>
            <person name="Meyerdierks A."/>
            <person name="Storesund J.E."/>
            <person name="Kallscheuer N."/>
            <person name="Luecker S."/>
            <person name="Lage O.M."/>
            <person name="Pohl T."/>
            <person name="Merkel B.J."/>
            <person name="Hornburger P."/>
            <person name="Mueller R.-W."/>
            <person name="Bruemmer F."/>
            <person name="Labrenz M."/>
            <person name="Spormann A.M."/>
            <person name="Op den Camp H."/>
            <person name="Overmann J."/>
            <person name="Amann R."/>
            <person name="Jetten M.S.M."/>
            <person name="Mascher T."/>
            <person name="Medema M.H."/>
            <person name="Devos D.P."/>
            <person name="Kaster A.-K."/>
            <person name="Ovreas L."/>
            <person name="Rohde M."/>
            <person name="Galperin M.Y."/>
            <person name="Jogler C."/>
        </authorList>
    </citation>
    <scope>NUCLEOTIDE SEQUENCE [LARGE SCALE GENOMIC DNA]</scope>
    <source>
        <strain evidence="2 3">Pan181</strain>
    </source>
</reference>
<proteinExistence type="predicted"/>
<evidence type="ECO:0000313" key="2">
    <source>
        <dbReference type="EMBL" id="QDU54297.1"/>
    </source>
</evidence>
<evidence type="ECO:0000313" key="3">
    <source>
        <dbReference type="Proteomes" id="UP000315750"/>
    </source>
</evidence>
<dbReference type="SUPFAM" id="SSF55729">
    <property type="entry name" value="Acyl-CoA N-acyltransferases (Nat)"/>
    <property type="match status" value="1"/>
</dbReference>
<dbReference type="Proteomes" id="UP000315750">
    <property type="component" value="Chromosome"/>
</dbReference>